<protein>
    <submittedName>
        <fullName evidence="2">Uncharacterized protein</fullName>
    </submittedName>
</protein>
<organism evidence="2 3">
    <name type="scientific">Methylocaldum marinum</name>
    <dbReference type="NCBI Taxonomy" id="1432792"/>
    <lineage>
        <taxon>Bacteria</taxon>
        <taxon>Pseudomonadati</taxon>
        <taxon>Pseudomonadota</taxon>
        <taxon>Gammaproteobacteria</taxon>
        <taxon>Methylococcales</taxon>
        <taxon>Methylococcaceae</taxon>
        <taxon>Methylocaldum</taxon>
    </lineage>
</organism>
<evidence type="ECO:0000313" key="3">
    <source>
        <dbReference type="Proteomes" id="UP000266313"/>
    </source>
</evidence>
<dbReference type="AlphaFoldDB" id="A0A250KLX8"/>
<evidence type="ECO:0000256" key="1">
    <source>
        <dbReference type="SAM" id="MobiDB-lite"/>
    </source>
</evidence>
<name>A0A250KLX8_9GAMM</name>
<evidence type="ECO:0000313" key="2">
    <source>
        <dbReference type="EMBL" id="BBA32556.1"/>
    </source>
</evidence>
<dbReference type="KEGG" id="mmai:sS8_0591"/>
<gene>
    <name evidence="2" type="ORF">sS8_0591</name>
</gene>
<dbReference type="Proteomes" id="UP000266313">
    <property type="component" value="Chromosome"/>
</dbReference>
<sequence length="75" mass="8427">MVKAIQKSKKPGQTGRSPLGAAKDALNESKAMIAIPRVQEHFRQARRGRNQNVPVRFEPVGRLDRSFLEWVAGDE</sequence>
<dbReference type="EMBL" id="AP017928">
    <property type="protein sequence ID" value="BBA32556.1"/>
    <property type="molecule type" value="Genomic_DNA"/>
</dbReference>
<accession>A0A250KLX8</accession>
<keyword evidence="3" id="KW-1185">Reference proteome</keyword>
<proteinExistence type="predicted"/>
<feature type="region of interest" description="Disordered" evidence="1">
    <location>
        <begin position="1"/>
        <end position="21"/>
    </location>
</feature>
<feature type="compositionally biased region" description="Basic residues" evidence="1">
    <location>
        <begin position="1"/>
        <end position="10"/>
    </location>
</feature>
<reference evidence="2 3" key="1">
    <citation type="submission" date="2016-12" db="EMBL/GenBank/DDBJ databases">
        <title>Genome sequencing of Methylocaldum marinum.</title>
        <authorList>
            <person name="Takeuchi M."/>
            <person name="Kamagata Y."/>
            <person name="Hiraoka S."/>
            <person name="Oshima K."/>
            <person name="Hattori M."/>
            <person name="Iwasaki W."/>
        </authorList>
    </citation>
    <scope>NUCLEOTIDE SEQUENCE [LARGE SCALE GENOMIC DNA]</scope>
    <source>
        <strain evidence="2 3">S8</strain>
    </source>
</reference>